<keyword evidence="7" id="KW-0934">Plastid</keyword>
<feature type="transmembrane region" description="Helical" evidence="7">
    <location>
        <begin position="247"/>
        <end position="264"/>
    </location>
</feature>
<name>A0AAV9C701_ACOCL</name>
<comment type="similarity">
    <text evidence="2 7">Belongs to the Tic20 family.</text>
</comment>
<sequence length="295" mass="33767">MIAPPCSESALLPPVSRISISAKRPPLASPPCRVSLRSRLHKIPNALSISSSMMNSGMRCICPDRTPSRSPLCQVLFRDHHRQRIQTLGAGLASAPSLPALHTLRARMAGRNSQLVPRASLMSFRFDPYPKMTEKPKWYWRTLSCVPYLLPLHEAIYMAENSFHLPPLLGEYNELLTQSFMDTIALVPSWFFMVYFCAVSLFLIRRWELPHFFRFHMLMAMLLDNVLQIICTSCNWFPVFFFKGNRLLIHFWTGVALAYIFTVLECMRCALNGAYADVPFVADAAYIHTTPEFFR</sequence>
<dbReference type="PANTHER" id="PTHR33510:SF9">
    <property type="entry name" value="HIT-TYPE ZINC FINGER FAMILY PROTEIN-RELATED"/>
    <property type="match status" value="1"/>
</dbReference>
<feature type="transmembrane region" description="Helical" evidence="7">
    <location>
        <begin position="216"/>
        <end position="241"/>
    </location>
</feature>
<reference evidence="8" key="1">
    <citation type="journal article" date="2023" name="Nat. Commun.">
        <title>Diploid and tetraploid genomes of Acorus and the evolution of monocots.</title>
        <authorList>
            <person name="Ma L."/>
            <person name="Liu K.W."/>
            <person name="Li Z."/>
            <person name="Hsiao Y.Y."/>
            <person name="Qi Y."/>
            <person name="Fu T."/>
            <person name="Tang G.D."/>
            <person name="Zhang D."/>
            <person name="Sun W.H."/>
            <person name="Liu D.K."/>
            <person name="Li Y."/>
            <person name="Chen G.Z."/>
            <person name="Liu X.D."/>
            <person name="Liao X.Y."/>
            <person name="Jiang Y.T."/>
            <person name="Yu X."/>
            <person name="Hao Y."/>
            <person name="Huang J."/>
            <person name="Zhao X.W."/>
            <person name="Ke S."/>
            <person name="Chen Y.Y."/>
            <person name="Wu W.L."/>
            <person name="Hsu J.L."/>
            <person name="Lin Y.F."/>
            <person name="Huang M.D."/>
            <person name="Li C.Y."/>
            <person name="Huang L."/>
            <person name="Wang Z.W."/>
            <person name="Zhao X."/>
            <person name="Zhong W.Y."/>
            <person name="Peng D.H."/>
            <person name="Ahmad S."/>
            <person name="Lan S."/>
            <person name="Zhang J.S."/>
            <person name="Tsai W.C."/>
            <person name="Van de Peer Y."/>
            <person name="Liu Z.J."/>
        </authorList>
    </citation>
    <scope>NUCLEOTIDE SEQUENCE</scope>
    <source>
        <strain evidence="8">CP</strain>
    </source>
</reference>
<comment type="caution">
    <text evidence="7">Lacks conserved residue(s) required for the propagation of feature annotation.</text>
</comment>
<feature type="transmembrane region" description="Helical" evidence="7">
    <location>
        <begin position="179"/>
        <end position="204"/>
    </location>
</feature>
<evidence type="ECO:0000313" key="8">
    <source>
        <dbReference type="EMBL" id="KAK1284571.1"/>
    </source>
</evidence>
<gene>
    <name evidence="8" type="ORF">QJS10_CPB21g00472</name>
</gene>
<evidence type="ECO:0000313" key="9">
    <source>
        <dbReference type="Proteomes" id="UP001180020"/>
    </source>
</evidence>
<organism evidence="8 9">
    <name type="scientific">Acorus calamus</name>
    <name type="common">Sweet flag</name>
    <dbReference type="NCBI Taxonomy" id="4465"/>
    <lineage>
        <taxon>Eukaryota</taxon>
        <taxon>Viridiplantae</taxon>
        <taxon>Streptophyta</taxon>
        <taxon>Embryophyta</taxon>
        <taxon>Tracheophyta</taxon>
        <taxon>Spermatophyta</taxon>
        <taxon>Magnoliopsida</taxon>
        <taxon>Liliopsida</taxon>
        <taxon>Acoraceae</taxon>
        <taxon>Acorus</taxon>
    </lineage>
</organism>
<keyword evidence="9" id="KW-1185">Reference proteome</keyword>
<evidence type="ECO:0000256" key="4">
    <source>
        <dbReference type="ARBA" id="ARBA00022780"/>
    </source>
</evidence>
<comment type="caution">
    <text evidence="8">The sequence shown here is derived from an EMBL/GenBank/DDBJ whole genome shotgun (WGS) entry which is preliminary data.</text>
</comment>
<keyword evidence="3 7" id="KW-0812">Transmembrane</keyword>
<dbReference type="AlphaFoldDB" id="A0AAV9C701"/>
<evidence type="ECO:0000256" key="6">
    <source>
        <dbReference type="ARBA" id="ARBA00023136"/>
    </source>
</evidence>
<proteinExistence type="inferred from homology"/>
<reference evidence="8" key="2">
    <citation type="submission" date="2023-06" db="EMBL/GenBank/DDBJ databases">
        <authorList>
            <person name="Ma L."/>
            <person name="Liu K.-W."/>
            <person name="Li Z."/>
            <person name="Hsiao Y.-Y."/>
            <person name="Qi Y."/>
            <person name="Fu T."/>
            <person name="Tang G."/>
            <person name="Zhang D."/>
            <person name="Sun W.-H."/>
            <person name="Liu D.-K."/>
            <person name="Li Y."/>
            <person name="Chen G.-Z."/>
            <person name="Liu X.-D."/>
            <person name="Liao X.-Y."/>
            <person name="Jiang Y.-T."/>
            <person name="Yu X."/>
            <person name="Hao Y."/>
            <person name="Huang J."/>
            <person name="Zhao X.-W."/>
            <person name="Ke S."/>
            <person name="Chen Y.-Y."/>
            <person name="Wu W.-L."/>
            <person name="Hsu J.-L."/>
            <person name="Lin Y.-F."/>
            <person name="Huang M.-D."/>
            <person name="Li C.-Y."/>
            <person name="Huang L."/>
            <person name="Wang Z.-W."/>
            <person name="Zhao X."/>
            <person name="Zhong W.-Y."/>
            <person name="Peng D.-H."/>
            <person name="Ahmad S."/>
            <person name="Lan S."/>
            <person name="Zhang J.-S."/>
            <person name="Tsai W.-C."/>
            <person name="Van De Peer Y."/>
            <person name="Liu Z.-J."/>
        </authorList>
    </citation>
    <scope>NUCLEOTIDE SEQUENCE</scope>
    <source>
        <strain evidence="8">CP</strain>
        <tissue evidence="8">Leaves</tissue>
    </source>
</reference>
<evidence type="ECO:0000256" key="1">
    <source>
        <dbReference type="ARBA" id="ARBA00004478"/>
    </source>
</evidence>
<accession>A0AAV9C701</accession>
<dbReference type="InterPro" id="IPR005691">
    <property type="entry name" value="Tic20"/>
</dbReference>
<dbReference type="Pfam" id="PF16166">
    <property type="entry name" value="TIC20"/>
    <property type="match status" value="1"/>
</dbReference>
<dbReference type="GO" id="GO:0009706">
    <property type="term" value="C:chloroplast inner membrane"/>
    <property type="evidence" value="ECO:0007669"/>
    <property type="project" value="UniProtKB-SubCell"/>
</dbReference>
<protein>
    <recommendedName>
        <fullName evidence="7">Protein TIC 20</fullName>
    </recommendedName>
</protein>
<keyword evidence="6 7" id="KW-0472">Membrane</keyword>
<evidence type="ECO:0000256" key="7">
    <source>
        <dbReference type="RuleBase" id="RU367003"/>
    </source>
</evidence>
<dbReference type="EMBL" id="JAUJYO010000021">
    <property type="protein sequence ID" value="KAK1284571.1"/>
    <property type="molecule type" value="Genomic_DNA"/>
</dbReference>
<keyword evidence="7" id="KW-0150">Chloroplast</keyword>
<keyword evidence="5 7" id="KW-1133">Transmembrane helix</keyword>
<evidence type="ECO:0000256" key="2">
    <source>
        <dbReference type="ARBA" id="ARBA00009596"/>
    </source>
</evidence>
<comment type="subcellular location">
    <subcellularLocation>
        <location evidence="1">Plastid</location>
        <location evidence="1">Chloroplast inner membrane</location>
        <topology evidence="1">Multi-pass membrane protein</topology>
    </subcellularLocation>
    <subcellularLocation>
        <location evidence="7">Plastid</location>
        <location evidence="7">Chloroplast membrane</location>
        <topology evidence="7">Multi-pass membrane protein</topology>
    </subcellularLocation>
</comment>
<keyword evidence="4" id="KW-1001">Plastid inner membrane</keyword>
<evidence type="ECO:0000256" key="5">
    <source>
        <dbReference type="ARBA" id="ARBA00022989"/>
    </source>
</evidence>
<comment type="function">
    <text evidence="7">Involved in protein precursor import into chloroplasts.</text>
</comment>
<dbReference type="PANTHER" id="PTHR33510">
    <property type="entry name" value="PROTEIN TIC 20-II, CHLOROPLASTIC"/>
    <property type="match status" value="1"/>
</dbReference>
<evidence type="ECO:0000256" key="3">
    <source>
        <dbReference type="ARBA" id="ARBA00022692"/>
    </source>
</evidence>
<dbReference type="Proteomes" id="UP001180020">
    <property type="component" value="Unassembled WGS sequence"/>
</dbReference>